<dbReference type="Proteomes" id="UP001367508">
    <property type="component" value="Unassembled WGS sequence"/>
</dbReference>
<dbReference type="Gene3D" id="2.160.20.10">
    <property type="entry name" value="Single-stranded right-handed beta-helix, Pectin lyase-like"/>
    <property type="match status" value="2"/>
</dbReference>
<dbReference type="GO" id="GO:0004650">
    <property type="term" value="F:polygalacturonase activity"/>
    <property type="evidence" value="ECO:0007669"/>
    <property type="project" value="InterPro"/>
</dbReference>
<evidence type="ECO:0008006" key="11">
    <source>
        <dbReference type="Google" id="ProtNLM"/>
    </source>
</evidence>
<keyword evidence="10" id="KW-1185">Reference proteome</keyword>
<evidence type="ECO:0000256" key="1">
    <source>
        <dbReference type="ARBA" id="ARBA00004191"/>
    </source>
</evidence>
<accession>A0AAN9N2K3</accession>
<evidence type="ECO:0000313" key="9">
    <source>
        <dbReference type="EMBL" id="KAK7362544.1"/>
    </source>
</evidence>
<dbReference type="InterPro" id="IPR012334">
    <property type="entry name" value="Pectin_lyas_fold"/>
</dbReference>
<dbReference type="Pfam" id="PF00295">
    <property type="entry name" value="Glyco_hydro_28"/>
    <property type="match status" value="2"/>
</dbReference>
<proteinExistence type="inferred from homology"/>
<evidence type="ECO:0000256" key="3">
    <source>
        <dbReference type="ARBA" id="ARBA00022512"/>
    </source>
</evidence>
<gene>
    <name evidence="9" type="ORF">VNO77_04660</name>
</gene>
<organism evidence="9 10">
    <name type="scientific">Canavalia gladiata</name>
    <name type="common">Sword bean</name>
    <name type="synonym">Dolichos gladiatus</name>
    <dbReference type="NCBI Taxonomy" id="3824"/>
    <lineage>
        <taxon>Eukaryota</taxon>
        <taxon>Viridiplantae</taxon>
        <taxon>Streptophyta</taxon>
        <taxon>Embryophyta</taxon>
        <taxon>Tracheophyta</taxon>
        <taxon>Spermatophyta</taxon>
        <taxon>Magnoliopsida</taxon>
        <taxon>eudicotyledons</taxon>
        <taxon>Gunneridae</taxon>
        <taxon>Pentapetalae</taxon>
        <taxon>rosids</taxon>
        <taxon>fabids</taxon>
        <taxon>Fabales</taxon>
        <taxon>Fabaceae</taxon>
        <taxon>Papilionoideae</taxon>
        <taxon>50 kb inversion clade</taxon>
        <taxon>NPAAA clade</taxon>
        <taxon>indigoferoid/millettioid clade</taxon>
        <taxon>Phaseoleae</taxon>
        <taxon>Canavalia</taxon>
    </lineage>
</organism>
<evidence type="ECO:0000256" key="6">
    <source>
        <dbReference type="ARBA" id="ARBA00023295"/>
    </source>
</evidence>
<evidence type="ECO:0000256" key="5">
    <source>
        <dbReference type="ARBA" id="ARBA00022801"/>
    </source>
</evidence>
<dbReference type="SUPFAM" id="SSF51126">
    <property type="entry name" value="Pectin lyase-like"/>
    <property type="match status" value="1"/>
</dbReference>
<keyword evidence="6 8" id="KW-0326">Glycosidase</keyword>
<evidence type="ECO:0000256" key="8">
    <source>
        <dbReference type="RuleBase" id="RU361169"/>
    </source>
</evidence>
<keyword evidence="5 8" id="KW-0378">Hydrolase</keyword>
<evidence type="ECO:0000256" key="2">
    <source>
        <dbReference type="ARBA" id="ARBA00008834"/>
    </source>
</evidence>
<comment type="similarity">
    <text evidence="2 8">Belongs to the glycosyl hydrolase 28 family.</text>
</comment>
<keyword evidence="4" id="KW-0964">Secreted</keyword>
<sequence>MCARLRLNAQPSFNVVNYSAKGMGKLMILRCMVQLTALQHLSYREEKHSCCNLCRSKFKGTISAPKSVETWRWPNDERKVWVQFSGISGLVINGGGKVDGQDATWWDSNLDINNKPTALQFDQCKNLRLSTLSRLFNSINLIYWGEYKKMTFEEIILVGAENPMIIDQQYSNLDLGETDGTQAVKITDVTYHNVRGTISGKNAIQLNCIGRYSHNL</sequence>
<keyword evidence="7" id="KW-0961">Cell wall biogenesis/degradation</keyword>
<keyword evidence="3" id="KW-0134">Cell wall</keyword>
<comment type="caution">
    <text evidence="9">The sequence shown here is derived from an EMBL/GenBank/DDBJ whole genome shotgun (WGS) entry which is preliminary data.</text>
</comment>
<dbReference type="InterPro" id="IPR011050">
    <property type="entry name" value="Pectin_lyase_fold/virulence"/>
</dbReference>
<name>A0AAN9N2K3_CANGL</name>
<dbReference type="GO" id="GO:0071555">
    <property type="term" value="P:cell wall organization"/>
    <property type="evidence" value="ECO:0007669"/>
    <property type="project" value="UniProtKB-KW"/>
</dbReference>
<reference evidence="9 10" key="1">
    <citation type="submission" date="2024-01" db="EMBL/GenBank/DDBJ databases">
        <title>The genomes of 5 underutilized Papilionoideae crops provide insights into root nodulation and disease resistanc.</title>
        <authorList>
            <person name="Jiang F."/>
        </authorList>
    </citation>
    <scope>NUCLEOTIDE SEQUENCE [LARGE SCALE GENOMIC DNA]</scope>
    <source>
        <strain evidence="9">LVBAO_FW01</strain>
        <tissue evidence="9">Leaves</tissue>
    </source>
</reference>
<dbReference type="InterPro" id="IPR000743">
    <property type="entry name" value="Glyco_hydro_28"/>
</dbReference>
<evidence type="ECO:0000256" key="7">
    <source>
        <dbReference type="ARBA" id="ARBA00023316"/>
    </source>
</evidence>
<evidence type="ECO:0000313" key="10">
    <source>
        <dbReference type="Proteomes" id="UP001367508"/>
    </source>
</evidence>
<comment type="subcellular location">
    <subcellularLocation>
        <location evidence="1">Secreted</location>
        <location evidence="1">Cell wall</location>
    </subcellularLocation>
</comment>
<dbReference type="GO" id="GO:0005975">
    <property type="term" value="P:carbohydrate metabolic process"/>
    <property type="evidence" value="ECO:0007669"/>
    <property type="project" value="InterPro"/>
</dbReference>
<dbReference type="EMBL" id="JAYMYQ010000001">
    <property type="protein sequence ID" value="KAK7362544.1"/>
    <property type="molecule type" value="Genomic_DNA"/>
</dbReference>
<dbReference type="AlphaFoldDB" id="A0AAN9N2K3"/>
<protein>
    <recommendedName>
        <fullName evidence="11">Polygalacturonase</fullName>
    </recommendedName>
</protein>
<dbReference type="PANTHER" id="PTHR31375">
    <property type="match status" value="1"/>
</dbReference>
<evidence type="ECO:0000256" key="4">
    <source>
        <dbReference type="ARBA" id="ARBA00022525"/>
    </source>
</evidence>